<dbReference type="EMBL" id="CCDP010000005">
    <property type="protein sequence ID" value="CDQ42127.1"/>
    <property type="molecule type" value="Genomic_DNA"/>
</dbReference>
<sequence>MDVSNITLIPKDYKDKDPRTLPYLYPETLNVVAYAKKVQVFSFFQTLEVAEDLAKRQGFILLPWSCIHWQRAKQFGVDRKIKIGRKSFFLMKPNELTKGEERKLYQYLETI</sequence>
<reference evidence="1 2" key="1">
    <citation type="submission" date="2014-03" db="EMBL/GenBank/DDBJ databases">
        <authorList>
            <person name="Urmite Genomes U."/>
        </authorList>
    </citation>
    <scope>NUCLEOTIDE SEQUENCE [LARGE SCALE GENOMIC DNA]</scope>
    <source>
        <strain evidence="1 2">Vm-5</strain>
    </source>
</reference>
<keyword evidence="2" id="KW-1185">Reference proteome</keyword>
<dbReference type="Proteomes" id="UP000028875">
    <property type="component" value="Unassembled WGS sequence"/>
</dbReference>
<reference evidence="2" key="2">
    <citation type="submission" date="2014-05" db="EMBL/GenBank/DDBJ databases">
        <title>Draft genome sequence of Virgibacillus massiliensis Vm-5.</title>
        <authorList>
            <person name="Khelaifia S."/>
            <person name="Croce O."/>
            <person name="Lagier J.C."/>
            <person name="Raoult D."/>
        </authorList>
    </citation>
    <scope>NUCLEOTIDE SEQUENCE [LARGE SCALE GENOMIC DNA]</scope>
    <source>
        <strain evidence="2">Vm-5</strain>
    </source>
</reference>
<dbReference type="AlphaFoldDB" id="A0A024QIQ6"/>
<dbReference type="OrthoDB" id="2890119at2"/>
<protein>
    <submittedName>
        <fullName evidence="1">Uncharacterized protein</fullName>
    </submittedName>
</protein>
<dbReference type="STRING" id="1462526.BN990_04507"/>
<name>A0A024QIQ6_9BACI</name>
<accession>A0A024QIQ6</accession>
<proteinExistence type="predicted"/>
<comment type="caution">
    <text evidence="1">The sequence shown here is derived from an EMBL/GenBank/DDBJ whole genome shotgun (WGS) entry which is preliminary data.</text>
</comment>
<evidence type="ECO:0000313" key="2">
    <source>
        <dbReference type="Proteomes" id="UP000028875"/>
    </source>
</evidence>
<dbReference type="eggNOG" id="ENOG503253M">
    <property type="taxonomic scope" value="Bacteria"/>
</dbReference>
<dbReference type="RefSeq" id="WP_038247523.1">
    <property type="nucleotide sequence ID" value="NZ_BNER01000014.1"/>
</dbReference>
<organism evidence="1 2">
    <name type="scientific">Virgibacillus massiliensis</name>
    <dbReference type="NCBI Taxonomy" id="1462526"/>
    <lineage>
        <taxon>Bacteria</taxon>
        <taxon>Bacillati</taxon>
        <taxon>Bacillota</taxon>
        <taxon>Bacilli</taxon>
        <taxon>Bacillales</taxon>
        <taxon>Bacillaceae</taxon>
        <taxon>Virgibacillus</taxon>
    </lineage>
</organism>
<evidence type="ECO:0000313" key="1">
    <source>
        <dbReference type="EMBL" id="CDQ42127.1"/>
    </source>
</evidence>
<gene>
    <name evidence="1" type="ORF">BN990_04507</name>
</gene>